<evidence type="ECO:0000313" key="1">
    <source>
        <dbReference type="EMBL" id="SDK97756.1"/>
    </source>
</evidence>
<accession>A0A1G9GAT7</accession>
<sequence length="351" mass="38450">MTDWNAHLQHAGAQRIDDRQVDFDTPEQARLAQSESVVSPLAHLAVLEVAGADAERFLQGQTSAQLSLANGSFAAPTAFCNAKGRMLANAQLLRIAEQRYWLLLDRDLLEPLRVHLAKFAAFYKAELSPRDDLAIIGLIGHAAPTLIETHLDMTPPTTWQQIARGDTVVLRHPGQCPRFALCLPQAEARDVWDTLARHAAPVGNAIWQLHDIQAGLAWLNAAHQDSYLPQMVNWEALGGISFKKGCYTGQEVVARAHFRGQVKKRLVRGQLDGNALPDIGSPVVDAEGKSRGETFAAAHDADGQVEILAVMTTREISEPPHVGEQRLELLELPYPLERLDPETMVSGGETA</sequence>
<protein>
    <submittedName>
        <fullName evidence="1">Uncharacterized protein</fullName>
    </submittedName>
</protein>
<dbReference type="AlphaFoldDB" id="A0A1G9GAT7"/>
<gene>
    <name evidence="1" type="ORF">SAMN05661010_00649</name>
</gene>
<keyword evidence="2" id="KW-1185">Reference proteome</keyword>
<name>A0A1G9GAT7_9GAMM</name>
<dbReference type="EMBL" id="FNGI01000001">
    <property type="protein sequence ID" value="SDK97756.1"/>
    <property type="molecule type" value="Genomic_DNA"/>
</dbReference>
<reference evidence="1 2" key="1">
    <citation type="submission" date="2016-10" db="EMBL/GenBank/DDBJ databases">
        <authorList>
            <person name="de Groot N.N."/>
        </authorList>
    </citation>
    <scope>NUCLEOTIDE SEQUENCE [LARGE SCALE GENOMIC DNA]</scope>
    <source>
        <strain evidence="1 2">DSM 14789</strain>
    </source>
</reference>
<dbReference type="RefSeq" id="WP_089725410.1">
    <property type="nucleotide sequence ID" value="NZ_FNGI01000001.1"/>
</dbReference>
<dbReference type="GO" id="GO:0016226">
    <property type="term" value="P:iron-sulfur cluster assembly"/>
    <property type="evidence" value="ECO:0007669"/>
    <property type="project" value="TreeGrafter"/>
</dbReference>
<dbReference type="Gene3D" id="2.40.30.160">
    <property type="match status" value="1"/>
</dbReference>
<dbReference type="SUPFAM" id="SSF103025">
    <property type="entry name" value="Folate-binding domain"/>
    <property type="match status" value="1"/>
</dbReference>
<dbReference type="NCBIfam" id="TIGR03317">
    <property type="entry name" value="ygfZ_signature"/>
    <property type="match status" value="1"/>
</dbReference>
<organism evidence="1 2">
    <name type="scientific">Modicisalibacter muralis</name>
    <dbReference type="NCBI Taxonomy" id="119000"/>
    <lineage>
        <taxon>Bacteria</taxon>
        <taxon>Pseudomonadati</taxon>
        <taxon>Pseudomonadota</taxon>
        <taxon>Gammaproteobacteria</taxon>
        <taxon>Oceanospirillales</taxon>
        <taxon>Halomonadaceae</taxon>
        <taxon>Modicisalibacter</taxon>
    </lineage>
</organism>
<dbReference type="InterPro" id="IPR045179">
    <property type="entry name" value="YgfZ/GcvT"/>
</dbReference>
<dbReference type="PANTHER" id="PTHR22602">
    <property type="entry name" value="TRANSFERASE CAF17, MITOCHONDRIAL-RELATED"/>
    <property type="match status" value="1"/>
</dbReference>
<dbReference type="PANTHER" id="PTHR22602:SF0">
    <property type="entry name" value="TRANSFERASE CAF17, MITOCHONDRIAL-RELATED"/>
    <property type="match status" value="1"/>
</dbReference>
<dbReference type="OrthoDB" id="9796287at2"/>
<dbReference type="STRING" id="119000.SAMN05661010_00649"/>
<dbReference type="InterPro" id="IPR017703">
    <property type="entry name" value="YgfZ/GCV_T_CS"/>
</dbReference>
<dbReference type="Gene3D" id="3.30.70.1630">
    <property type="match status" value="1"/>
</dbReference>
<proteinExistence type="predicted"/>
<evidence type="ECO:0000313" key="2">
    <source>
        <dbReference type="Proteomes" id="UP000198654"/>
    </source>
</evidence>
<dbReference type="Gene3D" id="3.30.70.1400">
    <property type="entry name" value="Aminomethyltransferase beta-barrel domains"/>
    <property type="match status" value="1"/>
</dbReference>
<dbReference type="Proteomes" id="UP000198654">
    <property type="component" value="Unassembled WGS sequence"/>
</dbReference>